<organism evidence="2 3">
    <name type="scientific">Oedothorax gibbosus</name>
    <dbReference type="NCBI Taxonomy" id="931172"/>
    <lineage>
        <taxon>Eukaryota</taxon>
        <taxon>Metazoa</taxon>
        <taxon>Ecdysozoa</taxon>
        <taxon>Arthropoda</taxon>
        <taxon>Chelicerata</taxon>
        <taxon>Arachnida</taxon>
        <taxon>Araneae</taxon>
        <taxon>Araneomorphae</taxon>
        <taxon>Entelegynae</taxon>
        <taxon>Araneoidea</taxon>
        <taxon>Linyphiidae</taxon>
        <taxon>Erigoninae</taxon>
        <taxon>Oedothorax</taxon>
    </lineage>
</organism>
<dbReference type="Proteomes" id="UP000827092">
    <property type="component" value="Unassembled WGS sequence"/>
</dbReference>
<dbReference type="PANTHER" id="PTHR14939">
    <property type="entry name" value="F-BOX ONLY PROTEIN 22"/>
    <property type="match status" value="1"/>
</dbReference>
<dbReference type="InterPro" id="IPR036047">
    <property type="entry name" value="F-box-like_dom_sf"/>
</dbReference>
<keyword evidence="3" id="KW-1185">Reference proteome</keyword>
<dbReference type="InterPro" id="IPR001810">
    <property type="entry name" value="F-box_dom"/>
</dbReference>
<protein>
    <recommendedName>
        <fullName evidence="1">F-box domain-containing protein</fullName>
    </recommendedName>
</protein>
<gene>
    <name evidence="2" type="ORF">JTE90_029142</name>
</gene>
<reference evidence="2 3" key="1">
    <citation type="journal article" date="2022" name="Nat. Ecol. Evol.">
        <title>A masculinizing supergene underlies an exaggerated male reproductive morph in a spider.</title>
        <authorList>
            <person name="Hendrickx F."/>
            <person name="De Corte Z."/>
            <person name="Sonet G."/>
            <person name="Van Belleghem S.M."/>
            <person name="Kostlbacher S."/>
            <person name="Vangestel C."/>
        </authorList>
    </citation>
    <scope>NUCLEOTIDE SEQUENCE [LARGE SCALE GENOMIC DNA]</scope>
    <source>
        <strain evidence="2">W744_W776</strain>
    </source>
</reference>
<dbReference type="EMBL" id="JAFNEN010000392">
    <property type="protein sequence ID" value="KAG8184002.1"/>
    <property type="molecule type" value="Genomic_DNA"/>
</dbReference>
<feature type="domain" description="F-box" evidence="1">
    <location>
        <begin position="22"/>
        <end position="52"/>
    </location>
</feature>
<dbReference type="GO" id="GO:0000209">
    <property type="term" value="P:protein polyubiquitination"/>
    <property type="evidence" value="ECO:0007669"/>
    <property type="project" value="TreeGrafter"/>
</dbReference>
<sequence>MGDMDLDEMEANSRLWQCPPIVNNIFQHLCARDLSSCAQVCSLWNTMAKTETNRRRFVEWFLEVDIGQTVDMEGNCVPVESPIGKLHPFQEKLASLRARPGFCLSFITLDTLKRITEAFSSFFIARTGPQREVRLLRYEKRATRLKLVKEIFLNPLLPSQCQVHCISSPGIVGCHDNCSPAEVEDGFAISGIILPEFPGVRVHHIPIDKECKWQLPSNFFPAKALLVFVSTKAIREVQELVNKFADMNDRAEFALGGAVVAPLPEAYGSCFAFSGENLEAASVVIDKSTIDVAKELSLFKNTGLLEKGNCFAVMFSCVGKGIHKYSVSNYESSIFRGLYPDVPLAGVFGNGEIGAHCLPNVDKECPENKARYMKFPSGKCVKVYNSVFVLLCVKAPK</sequence>
<name>A0AAV6UIB4_9ARAC</name>
<dbReference type="GO" id="GO:0032436">
    <property type="term" value="P:positive regulation of proteasomal ubiquitin-dependent protein catabolic process"/>
    <property type="evidence" value="ECO:0007669"/>
    <property type="project" value="TreeGrafter"/>
</dbReference>
<proteinExistence type="predicted"/>
<dbReference type="PANTHER" id="PTHR14939:SF5">
    <property type="entry name" value="F-BOX ONLY PROTEIN 22"/>
    <property type="match status" value="1"/>
</dbReference>
<evidence type="ECO:0000313" key="3">
    <source>
        <dbReference type="Proteomes" id="UP000827092"/>
    </source>
</evidence>
<dbReference type="SUPFAM" id="SSF81383">
    <property type="entry name" value="F-box domain"/>
    <property type="match status" value="1"/>
</dbReference>
<evidence type="ECO:0000313" key="2">
    <source>
        <dbReference type="EMBL" id="KAG8184002.1"/>
    </source>
</evidence>
<dbReference type="AlphaFoldDB" id="A0AAV6UIB4"/>
<comment type="caution">
    <text evidence="2">The sequence shown here is derived from an EMBL/GenBank/DDBJ whole genome shotgun (WGS) entry which is preliminary data.</text>
</comment>
<evidence type="ECO:0000259" key="1">
    <source>
        <dbReference type="Pfam" id="PF12937"/>
    </source>
</evidence>
<accession>A0AAV6UIB4</accession>
<dbReference type="Gene3D" id="1.20.1280.50">
    <property type="match status" value="1"/>
</dbReference>
<dbReference type="Pfam" id="PF12937">
    <property type="entry name" value="F-box-like"/>
    <property type="match status" value="1"/>
</dbReference>